<sequence length="510" mass="57020">MLATYILIALLPVAYWLIPYLIDSKKLRRFPSPFPAQFSEFWLFYQARRGKRYLAVHEAHGKYGKFVRIQPEQVSIADSAAIPVVYGHNTGFLKPEYYDAFVSIQRGLFNTRDRAEHTRKRKTVSHVFSTKNVLQFEPFIHHNLEMLASQWNKLSDHPDLPGGFRKIDCLHWFNYLAFDIISDLTFGAPFGMLESGKDQAIVKDPVTGKVTTAPAIQVLNRRGEVSGTLGCAPWVKPYAKWLPDKFFTQGVKAVQDLAGIAIARVSERLDQGKGVGREDLLKKLMDGRDANGNPLSRQETEAEALTMLIAGSDTTSNTLCSLMFWVLRTPGVLQKLQEELDNALPGEWSIPNYAAVKDLPYLRAVINETLRIHSTSSLGLPRAVPAGGATVCGEFFTGGTVLSVPAYTIHHSKEIWGADASEFRPERWFELTAVQKRSFIPFSVGPRACVGQNVAELEMTNIVATVFSGWEWKFAEGEKQGLPGMQLETCEGFLRKPLGLNVGVKKRNRA</sequence>
<dbReference type="InterPro" id="IPR050121">
    <property type="entry name" value="Cytochrome_P450_monoxygenase"/>
</dbReference>
<dbReference type="AlphaFoldDB" id="A0A5J5F063"/>
<keyword evidence="5 16" id="KW-0479">Metal-binding</keyword>
<keyword evidence="20" id="KW-1185">Reference proteome</keyword>
<dbReference type="PANTHER" id="PTHR24305:SF29">
    <property type="entry name" value="BENZOATE-PARA-HYDROXYLASE"/>
    <property type="match status" value="1"/>
</dbReference>
<comment type="similarity">
    <text evidence="3 17">Belongs to the cytochrome P450 family.</text>
</comment>
<feature type="transmembrane region" description="Helical" evidence="18">
    <location>
        <begin position="6"/>
        <end position="22"/>
    </location>
</feature>
<evidence type="ECO:0000256" key="17">
    <source>
        <dbReference type="RuleBase" id="RU000461"/>
    </source>
</evidence>
<dbReference type="Pfam" id="PF00067">
    <property type="entry name" value="p450"/>
    <property type="match status" value="1"/>
</dbReference>
<dbReference type="PANTHER" id="PTHR24305">
    <property type="entry name" value="CYTOCHROME P450"/>
    <property type="match status" value="1"/>
</dbReference>
<name>A0A5J5F063_9PEZI</name>
<dbReference type="FunCoup" id="A0A5J5F063">
    <property type="interactions" value="1532"/>
</dbReference>
<evidence type="ECO:0000256" key="6">
    <source>
        <dbReference type="ARBA" id="ARBA00023002"/>
    </source>
</evidence>
<comment type="cofactor">
    <cofactor evidence="1 16">
        <name>heme</name>
        <dbReference type="ChEBI" id="CHEBI:30413"/>
    </cofactor>
</comment>
<evidence type="ECO:0000256" key="16">
    <source>
        <dbReference type="PIRSR" id="PIRSR602401-1"/>
    </source>
</evidence>
<evidence type="ECO:0000256" key="5">
    <source>
        <dbReference type="ARBA" id="ARBA00022723"/>
    </source>
</evidence>
<gene>
    <name evidence="19" type="ORF">FN846DRAFT_629714</name>
</gene>
<dbReference type="FunFam" id="1.10.630.10:FF:000053">
    <property type="entry name" value="Cytochrome P450 benzoate 4-monooxygenase"/>
    <property type="match status" value="1"/>
</dbReference>
<feature type="binding site" description="axial binding residue" evidence="16">
    <location>
        <position position="449"/>
    </location>
    <ligand>
        <name>heme</name>
        <dbReference type="ChEBI" id="CHEBI:30413"/>
    </ligand>
    <ligandPart>
        <name>Fe</name>
        <dbReference type="ChEBI" id="CHEBI:18248"/>
    </ligandPart>
</feature>
<evidence type="ECO:0000256" key="15">
    <source>
        <dbReference type="ARBA" id="ARBA00082391"/>
    </source>
</evidence>
<organism evidence="19 20">
    <name type="scientific">Sphaerosporella brunnea</name>
    <dbReference type="NCBI Taxonomy" id="1250544"/>
    <lineage>
        <taxon>Eukaryota</taxon>
        <taxon>Fungi</taxon>
        <taxon>Dikarya</taxon>
        <taxon>Ascomycota</taxon>
        <taxon>Pezizomycotina</taxon>
        <taxon>Pezizomycetes</taxon>
        <taxon>Pezizales</taxon>
        <taxon>Pyronemataceae</taxon>
        <taxon>Sphaerosporella</taxon>
    </lineage>
</organism>
<evidence type="ECO:0000256" key="7">
    <source>
        <dbReference type="ARBA" id="ARBA00023004"/>
    </source>
</evidence>
<keyword evidence="18" id="KW-0812">Transmembrane</keyword>
<evidence type="ECO:0000256" key="4">
    <source>
        <dbReference type="ARBA" id="ARBA00022617"/>
    </source>
</evidence>
<dbReference type="GO" id="GO:0020037">
    <property type="term" value="F:heme binding"/>
    <property type="evidence" value="ECO:0007669"/>
    <property type="project" value="InterPro"/>
</dbReference>
<dbReference type="EMBL" id="VXIS01000060">
    <property type="protein sequence ID" value="KAA8909190.1"/>
    <property type="molecule type" value="Genomic_DNA"/>
</dbReference>
<keyword evidence="10" id="KW-0325">Glycoprotein</keyword>
<dbReference type="InterPro" id="IPR017972">
    <property type="entry name" value="Cyt_P450_CS"/>
</dbReference>
<keyword evidence="18" id="KW-1133">Transmembrane helix</keyword>
<dbReference type="SUPFAM" id="SSF48264">
    <property type="entry name" value="Cytochrome P450"/>
    <property type="match status" value="1"/>
</dbReference>
<dbReference type="PROSITE" id="PS00086">
    <property type="entry name" value="CYTOCHROME_P450"/>
    <property type="match status" value="1"/>
</dbReference>
<comment type="catalytic activity">
    <reaction evidence="11">
        <text>benzoate + reduced [NADPH--hemoprotein reductase] + O2 = 4-hydroxybenzoate + oxidized [NADPH--hemoprotein reductase] + H2O + H(+)</text>
        <dbReference type="Rhea" id="RHEA:18033"/>
        <dbReference type="Rhea" id="RHEA-COMP:11964"/>
        <dbReference type="Rhea" id="RHEA-COMP:11965"/>
        <dbReference type="ChEBI" id="CHEBI:15377"/>
        <dbReference type="ChEBI" id="CHEBI:15378"/>
        <dbReference type="ChEBI" id="CHEBI:15379"/>
        <dbReference type="ChEBI" id="CHEBI:16150"/>
        <dbReference type="ChEBI" id="CHEBI:17879"/>
        <dbReference type="ChEBI" id="CHEBI:57618"/>
        <dbReference type="ChEBI" id="CHEBI:58210"/>
        <dbReference type="EC" id="1.14.14.92"/>
    </reaction>
</comment>
<keyword evidence="7 16" id="KW-0408">Iron</keyword>
<dbReference type="GO" id="GO:0016020">
    <property type="term" value="C:membrane"/>
    <property type="evidence" value="ECO:0007669"/>
    <property type="project" value="UniProtKB-SubCell"/>
</dbReference>
<keyword evidence="9 18" id="KW-0472">Membrane</keyword>
<evidence type="ECO:0000256" key="3">
    <source>
        <dbReference type="ARBA" id="ARBA00010617"/>
    </source>
</evidence>
<protein>
    <recommendedName>
        <fullName evidence="13">Benzoate 4-monooxygenase bphA</fullName>
        <ecNumber evidence="12">1.14.14.92</ecNumber>
    </recommendedName>
    <alternativeName>
        <fullName evidence="14">Benzoate-para-hydroxylase A</fullName>
    </alternativeName>
    <alternativeName>
        <fullName evidence="15">Cytochrome P450 monooxygenase cyp53A1</fullName>
    </alternativeName>
</protein>
<dbReference type="InterPro" id="IPR001128">
    <property type="entry name" value="Cyt_P450"/>
</dbReference>
<evidence type="ECO:0000256" key="12">
    <source>
        <dbReference type="ARBA" id="ARBA00066552"/>
    </source>
</evidence>
<dbReference type="PRINTS" id="PR00385">
    <property type="entry name" value="P450"/>
</dbReference>
<comment type="caution">
    <text evidence="19">The sequence shown here is derived from an EMBL/GenBank/DDBJ whole genome shotgun (WGS) entry which is preliminary data.</text>
</comment>
<accession>A0A5J5F063</accession>
<proteinExistence type="inferred from homology"/>
<dbReference type="GO" id="GO:0018664">
    <property type="term" value="F:benzoate 4-monooxygenase activity"/>
    <property type="evidence" value="ECO:0007669"/>
    <property type="project" value="UniProtKB-EC"/>
</dbReference>
<evidence type="ECO:0000256" key="9">
    <source>
        <dbReference type="ARBA" id="ARBA00023136"/>
    </source>
</evidence>
<evidence type="ECO:0000256" key="13">
    <source>
        <dbReference type="ARBA" id="ARBA00072826"/>
    </source>
</evidence>
<evidence type="ECO:0000256" key="10">
    <source>
        <dbReference type="ARBA" id="ARBA00023180"/>
    </source>
</evidence>
<dbReference type="InterPro" id="IPR036396">
    <property type="entry name" value="Cyt_P450_sf"/>
</dbReference>
<evidence type="ECO:0000256" key="8">
    <source>
        <dbReference type="ARBA" id="ARBA00023033"/>
    </source>
</evidence>
<evidence type="ECO:0000313" key="20">
    <source>
        <dbReference type="Proteomes" id="UP000326924"/>
    </source>
</evidence>
<evidence type="ECO:0000256" key="2">
    <source>
        <dbReference type="ARBA" id="ARBA00004370"/>
    </source>
</evidence>
<dbReference type="InterPro" id="IPR002401">
    <property type="entry name" value="Cyt_P450_E_grp-I"/>
</dbReference>
<comment type="subcellular location">
    <subcellularLocation>
        <location evidence="2">Membrane</location>
    </subcellularLocation>
</comment>
<dbReference type="OrthoDB" id="1470350at2759"/>
<evidence type="ECO:0000256" key="18">
    <source>
        <dbReference type="SAM" id="Phobius"/>
    </source>
</evidence>
<evidence type="ECO:0000313" key="19">
    <source>
        <dbReference type="EMBL" id="KAA8909190.1"/>
    </source>
</evidence>
<dbReference type="Proteomes" id="UP000326924">
    <property type="component" value="Unassembled WGS sequence"/>
</dbReference>
<dbReference type="EC" id="1.14.14.92" evidence="12"/>
<keyword evidence="6 17" id="KW-0560">Oxidoreductase</keyword>
<dbReference type="InParanoid" id="A0A5J5F063"/>
<keyword evidence="4 16" id="KW-0349">Heme</keyword>
<keyword evidence="8 17" id="KW-0503">Monooxygenase</keyword>
<evidence type="ECO:0000256" key="14">
    <source>
        <dbReference type="ARBA" id="ARBA00081895"/>
    </source>
</evidence>
<dbReference type="CDD" id="cd11061">
    <property type="entry name" value="CYP67-like"/>
    <property type="match status" value="1"/>
</dbReference>
<evidence type="ECO:0000256" key="1">
    <source>
        <dbReference type="ARBA" id="ARBA00001971"/>
    </source>
</evidence>
<dbReference type="Gene3D" id="1.10.630.10">
    <property type="entry name" value="Cytochrome P450"/>
    <property type="match status" value="1"/>
</dbReference>
<dbReference type="GO" id="GO:0005506">
    <property type="term" value="F:iron ion binding"/>
    <property type="evidence" value="ECO:0007669"/>
    <property type="project" value="InterPro"/>
</dbReference>
<reference evidence="19 20" key="1">
    <citation type="submission" date="2019-09" db="EMBL/GenBank/DDBJ databases">
        <title>Draft genome of the ectomycorrhizal ascomycete Sphaerosporella brunnea.</title>
        <authorList>
            <consortium name="DOE Joint Genome Institute"/>
            <person name="Benucci G.M."/>
            <person name="Marozzi G."/>
            <person name="Antonielli L."/>
            <person name="Sanchez S."/>
            <person name="Marco P."/>
            <person name="Wang X."/>
            <person name="Falini L.B."/>
            <person name="Barry K."/>
            <person name="Haridas S."/>
            <person name="Lipzen A."/>
            <person name="Labutti K."/>
            <person name="Grigoriev I.V."/>
            <person name="Murat C."/>
            <person name="Martin F."/>
            <person name="Albertini E."/>
            <person name="Donnini D."/>
            <person name="Bonito G."/>
        </authorList>
    </citation>
    <scope>NUCLEOTIDE SEQUENCE [LARGE SCALE GENOMIC DNA]</scope>
    <source>
        <strain evidence="19 20">Sb_GMNB300</strain>
    </source>
</reference>
<dbReference type="PRINTS" id="PR00463">
    <property type="entry name" value="EP450I"/>
</dbReference>
<evidence type="ECO:0000256" key="11">
    <source>
        <dbReference type="ARBA" id="ARBA00050706"/>
    </source>
</evidence>